<reference evidence="2" key="1">
    <citation type="submission" date="2015-11" db="EMBL/GenBank/DDBJ databases">
        <title>Draft Genome Sequence of the Radioresistant Bacterium Deinococcus grandis, Isolated from Freshwater Fish in Japan.</title>
        <authorList>
            <person name="Satoh K."/>
            <person name="Onodera T."/>
            <person name="Omoso K."/>
            <person name="Takeda-Yano K."/>
            <person name="Katayama T."/>
            <person name="Oono Y."/>
            <person name="Narumi I."/>
        </authorList>
    </citation>
    <scope>NUCLEOTIDE SEQUENCE [LARGE SCALE GENOMIC DNA]</scope>
    <source>
        <strain evidence="2">ATCC 43672</strain>
    </source>
</reference>
<protein>
    <submittedName>
        <fullName evidence="1">Uncharacterized protein</fullName>
    </submittedName>
</protein>
<dbReference type="Pfam" id="PF13671">
    <property type="entry name" value="AAA_33"/>
    <property type="match status" value="1"/>
</dbReference>
<dbReference type="OrthoDB" id="2639622at2"/>
<dbReference type="RefSeq" id="WP_058976791.1">
    <property type="nucleotide sequence ID" value="NZ_BCMS01000001.1"/>
</dbReference>
<accession>A0A100HM25</accession>
<dbReference type="AlphaFoldDB" id="A0A100HM25"/>
<organism evidence="1 2">
    <name type="scientific">Deinococcus grandis</name>
    <dbReference type="NCBI Taxonomy" id="57498"/>
    <lineage>
        <taxon>Bacteria</taxon>
        <taxon>Thermotogati</taxon>
        <taxon>Deinococcota</taxon>
        <taxon>Deinococci</taxon>
        <taxon>Deinococcales</taxon>
        <taxon>Deinococcaceae</taxon>
        <taxon>Deinococcus</taxon>
    </lineage>
</organism>
<dbReference type="SUPFAM" id="SSF52540">
    <property type="entry name" value="P-loop containing nucleoside triphosphate hydrolases"/>
    <property type="match status" value="1"/>
</dbReference>
<gene>
    <name evidence="1" type="ORF">DEIGR_101976</name>
</gene>
<sequence length="157" mass="17336">MSAIHALHGFIGAGKTTLARTLERDLGALRFTPDEWMTTLYGADPPAAEYPALLARVRALMHSQWTRAVTLGVPVILDEGLWTRASRDELRAQAAALGVPLTLHVLPFDPATAWERVAARNDQPGAHFVAPATFELFLPRFEPLTTDEEPLQHVVRH</sequence>
<dbReference type="Gene3D" id="3.40.50.300">
    <property type="entry name" value="P-loop containing nucleotide triphosphate hydrolases"/>
    <property type="match status" value="1"/>
</dbReference>
<keyword evidence="2" id="KW-1185">Reference proteome</keyword>
<comment type="caution">
    <text evidence="1">The sequence shown here is derived from an EMBL/GenBank/DDBJ whole genome shotgun (WGS) entry which is preliminary data.</text>
</comment>
<name>A0A100HM25_9DEIO</name>
<dbReference type="EMBL" id="BCMS01000001">
    <property type="protein sequence ID" value="GAQ21949.1"/>
    <property type="molecule type" value="Genomic_DNA"/>
</dbReference>
<dbReference type="Proteomes" id="UP000056209">
    <property type="component" value="Unassembled WGS sequence"/>
</dbReference>
<evidence type="ECO:0000313" key="2">
    <source>
        <dbReference type="Proteomes" id="UP000056209"/>
    </source>
</evidence>
<evidence type="ECO:0000313" key="1">
    <source>
        <dbReference type="EMBL" id="GAQ21949.1"/>
    </source>
</evidence>
<proteinExistence type="predicted"/>
<dbReference type="InterPro" id="IPR027417">
    <property type="entry name" value="P-loop_NTPase"/>
</dbReference>